<organism evidence="1 2">
    <name type="scientific">Thalassospira indica</name>
    <dbReference type="NCBI Taxonomy" id="1891279"/>
    <lineage>
        <taxon>Bacteria</taxon>
        <taxon>Pseudomonadati</taxon>
        <taxon>Pseudomonadota</taxon>
        <taxon>Alphaproteobacteria</taxon>
        <taxon>Rhodospirillales</taxon>
        <taxon>Thalassospiraceae</taxon>
        <taxon>Thalassospira</taxon>
    </lineage>
</organism>
<dbReference type="Proteomes" id="UP000256971">
    <property type="component" value="Chromosome"/>
</dbReference>
<gene>
    <name evidence="1" type="ORF">DY252_18310</name>
</gene>
<accession>A0ABN5NI72</accession>
<dbReference type="EMBL" id="CP031555">
    <property type="protein sequence ID" value="AXO15961.1"/>
    <property type="molecule type" value="Genomic_DNA"/>
</dbReference>
<evidence type="ECO:0000313" key="2">
    <source>
        <dbReference type="Proteomes" id="UP000256971"/>
    </source>
</evidence>
<protein>
    <submittedName>
        <fullName evidence="1">AbiV family abortive infection protein</fullName>
    </submittedName>
</protein>
<sequence>MVTKGKPEEFRGTLSPSTAAEGINAAFRNARRLLDDAKLLFSEMRYPTASSIAALAIEEAGKSSIIRSIVLAGDAPEVSKEWKRYRDHRSKNGAWILPSLAKDGGRYLKDFSSVVDRNGEHTVLLNSVKQLGLYTDCYGNSHWSEPEKVIDRELAGQLIHTAELLCIKRDVTVREIELWIEYIQPVNGTSKMAQGLIQWAEKMHEEGLSETTPEDFMQFVLGEWSS</sequence>
<dbReference type="NCBIfam" id="TIGR04498">
    <property type="entry name" value="AbiV_defense"/>
    <property type="match status" value="1"/>
</dbReference>
<dbReference type="RefSeq" id="WP_064788965.1">
    <property type="nucleotide sequence ID" value="NZ_CP031555.1"/>
</dbReference>
<keyword evidence="2" id="KW-1185">Reference proteome</keyword>
<dbReference type="InterPro" id="IPR030987">
    <property type="entry name" value="AbiV"/>
</dbReference>
<name>A0ABN5NI72_9PROT</name>
<proteinExistence type="predicted"/>
<dbReference type="Pfam" id="PF18728">
    <property type="entry name" value="HEPN_AbiV"/>
    <property type="match status" value="1"/>
</dbReference>
<evidence type="ECO:0000313" key="1">
    <source>
        <dbReference type="EMBL" id="AXO15961.1"/>
    </source>
</evidence>
<reference evidence="1 2" key="1">
    <citation type="submission" date="2018-08" db="EMBL/GenBank/DDBJ databases">
        <title>Complete genome sequence of type strain Thalassospira indica MCCC 1A01103T, isolated from isolated from deep seawater of the Indian Ocean.</title>
        <authorList>
            <person name="Liu Y."/>
        </authorList>
    </citation>
    <scope>NUCLEOTIDE SEQUENCE [LARGE SCALE GENOMIC DNA]</scope>
    <source>
        <strain evidence="1 2">PB8BT</strain>
    </source>
</reference>